<accession>A0A074YG50</accession>
<protein>
    <submittedName>
        <fullName evidence="1">Uncharacterized protein</fullName>
    </submittedName>
</protein>
<evidence type="ECO:0000313" key="2">
    <source>
        <dbReference type="Proteomes" id="UP000030641"/>
    </source>
</evidence>
<dbReference type="EMBL" id="KL584756">
    <property type="protein sequence ID" value="KEQ96685.1"/>
    <property type="molecule type" value="Genomic_DNA"/>
</dbReference>
<proteinExistence type="predicted"/>
<dbReference type="GeneID" id="25370033"/>
<dbReference type="OrthoDB" id="3560687at2759"/>
<reference evidence="1 2" key="1">
    <citation type="journal article" date="2014" name="BMC Genomics">
        <title>Genome sequencing of four Aureobasidium pullulans varieties: biotechnological potential, stress tolerance, and description of new species.</title>
        <authorList>
            <person name="Gostin Ar C."/>
            <person name="Ohm R.A."/>
            <person name="Kogej T."/>
            <person name="Sonjak S."/>
            <person name="Turk M."/>
            <person name="Zajc J."/>
            <person name="Zalar P."/>
            <person name="Grube M."/>
            <person name="Sun H."/>
            <person name="Han J."/>
            <person name="Sharma A."/>
            <person name="Chiniquy J."/>
            <person name="Ngan C.Y."/>
            <person name="Lipzen A."/>
            <person name="Barry K."/>
            <person name="Grigoriev I.V."/>
            <person name="Gunde-Cimerman N."/>
        </authorList>
    </citation>
    <scope>NUCLEOTIDE SEQUENCE [LARGE SCALE GENOMIC DNA]</scope>
    <source>
        <strain evidence="1 2">EXF-2481</strain>
    </source>
</reference>
<dbReference type="RefSeq" id="XP_013345181.1">
    <property type="nucleotide sequence ID" value="XM_013489727.1"/>
</dbReference>
<dbReference type="Proteomes" id="UP000030641">
    <property type="component" value="Unassembled WGS sequence"/>
</dbReference>
<sequence length="166" mass="18524">MCLAPLAQMCLVVEGRIAEGTEHNEEIFFSSTGRSSHPRAKGNAKHTAAGIPTWSPTVVLICRSTAYVWQSGRDYNHPSFVSLQPARFTVTEVQGHRAFAHTVNCIRRSSTRSFLVGQTTVPFHSFLYRVFIESHEQGYGETCYRQVTSGKEKAGDNISELLLYPN</sequence>
<dbReference type="HOGENOM" id="CLU_1602378_0_0_1"/>
<name>A0A074YG50_AURSE</name>
<dbReference type="AlphaFoldDB" id="A0A074YG50"/>
<organism evidence="1 2">
    <name type="scientific">Aureobasidium subglaciale (strain EXF-2481)</name>
    <name type="common">Aureobasidium pullulans var. subglaciale</name>
    <dbReference type="NCBI Taxonomy" id="1043005"/>
    <lineage>
        <taxon>Eukaryota</taxon>
        <taxon>Fungi</taxon>
        <taxon>Dikarya</taxon>
        <taxon>Ascomycota</taxon>
        <taxon>Pezizomycotina</taxon>
        <taxon>Dothideomycetes</taxon>
        <taxon>Dothideomycetidae</taxon>
        <taxon>Dothideales</taxon>
        <taxon>Saccotheciaceae</taxon>
        <taxon>Aureobasidium</taxon>
    </lineage>
</organism>
<evidence type="ECO:0000313" key="1">
    <source>
        <dbReference type="EMBL" id="KEQ96685.1"/>
    </source>
</evidence>
<gene>
    <name evidence="1" type="ORF">AUEXF2481DRAFT_650960</name>
</gene>
<dbReference type="InParanoid" id="A0A074YG50"/>
<keyword evidence="2" id="KW-1185">Reference proteome</keyword>